<accession>A0A3B0WQN3</accession>
<dbReference type="GO" id="GO:0005524">
    <property type="term" value="F:ATP binding"/>
    <property type="evidence" value="ECO:0007669"/>
    <property type="project" value="UniProtKB-KW"/>
</dbReference>
<dbReference type="AlphaFoldDB" id="A0A3B0WQN3"/>
<organism evidence="4">
    <name type="scientific">hydrothermal vent metagenome</name>
    <dbReference type="NCBI Taxonomy" id="652676"/>
    <lineage>
        <taxon>unclassified sequences</taxon>
        <taxon>metagenomes</taxon>
        <taxon>ecological metagenomes</taxon>
    </lineage>
</organism>
<dbReference type="Pfam" id="PF16326">
    <property type="entry name" value="ABC_tran_CTD"/>
    <property type="match status" value="1"/>
</dbReference>
<proteinExistence type="predicted"/>
<dbReference type="InterPro" id="IPR032524">
    <property type="entry name" value="ABC_tran_C"/>
</dbReference>
<evidence type="ECO:0000256" key="1">
    <source>
        <dbReference type="ARBA" id="ARBA00022741"/>
    </source>
</evidence>
<keyword evidence="2" id="KW-0067">ATP-binding</keyword>
<evidence type="ECO:0000256" key="2">
    <source>
        <dbReference type="ARBA" id="ARBA00022840"/>
    </source>
</evidence>
<name>A0A3B0WQN3_9ZZZZ</name>
<dbReference type="InterPro" id="IPR037118">
    <property type="entry name" value="Val-tRNA_synth_C_sf"/>
</dbReference>
<dbReference type="GO" id="GO:0003677">
    <property type="term" value="F:DNA binding"/>
    <property type="evidence" value="ECO:0007669"/>
    <property type="project" value="InterPro"/>
</dbReference>
<evidence type="ECO:0000259" key="3">
    <source>
        <dbReference type="Pfam" id="PF16326"/>
    </source>
</evidence>
<evidence type="ECO:0000313" key="4">
    <source>
        <dbReference type="EMBL" id="VAW51569.1"/>
    </source>
</evidence>
<gene>
    <name evidence="4" type="ORF">MNBD_GAMMA06-322</name>
</gene>
<keyword evidence="1" id="KW-0547">Nucleotide-binding</keyword>
<reference evidence="4" key="1">
    <citation type="submission" date="2018-06" db="EMBL/GenBank/DDBJ databases">
        <authorList>
            <person name="Zhirakovskaya E."/>
        </authorList>
    </citation>
    <scope>NUCLEOTIDE SEQUENCE</scope>
</reference>
<sequence length="80" mass="9766">MVWFIWVLHIEPSKKSSYKDQRELGVLPEKIETFENEVERLQNLMADDEFYKQEIIKVQAQLEKSQKELAHRYVRWEALE</sequence>
<protein>
    <recommendedName>
        <fullName evidence="3">ABC transporter Uup C-terminal domain-containing protein</fullName>
    </recommendedName>
</protein>
<dbReference type="EMBL" id="UOFD01000032">
    <property type="protein sequence ID" value="VAW51569.1"/>
    <property type="molecule type" value="Genomic_DNA"/>
</dbReference>
<dbReference type="Gene3D" id="1.10.287.380">
    <property type="entry name" value="Valyl-tRNA synthetase, C-terminal domain"/>
    <property type="match status" value="1"/>
</dbReference>
<feature type="domain" description="ABC transporter Uup C-terminal" evidence="3">
    <location>
        <begin position="15"/>
        <end position="80"/>
    </location>
</feature>